<reference evidence="2 3" key="1">
    <citation type="submission" date="2018-01" db="EMBL/GenBank/DDBJ databases">
        <authorList>
            <person name="Clerissi C."/>
        </authorList>
    </citation>
    <scope>NUCLEOTIDE SEQUENCE [LARGE SCALE GENOMIC DNA]</scope>
    <source>
        <strain evidence="2">Cupriavidus taiwanensis LMG 19430</strain>
    </source>
</reference>
<dbReference type="AlphaFoldDB" id="A0A976FRW4"/>
<feature type="region of interest" description="Disordered" evidence="1">
    <location>
        <begin position="1"/>
        <end position="28"/>
    </location>
</feature>
<protein>
    <submittedName>
        <fullName evidence="2">Uncharacterized protein</fullName>
    </submittedName>
</protein>
<proteinExistence type="predicted"/>
<name>A0A976FRW4_9BURK</name>
<organism evidence="2 3">
    <name type="scientific">Cupriavidus taiwanensis</name>
    <dbReference type="NCBI Taxonomy" id="164546"/>
    <lineage>
        <taxon>Bacteria</taxon>
        <taxon>Pseudomonadati</taxon>
        <taxon>Pseudomonadota</taxon>
        <taxon>Betaproteobacteria</taxon>
        <taxon>Burkholderiales</taxon>
        <taxon>Burkholderiaceae</taxon>
        <taxon>Cupriavidus</taxon>
    </lineage>
</organism>
<accession>A0A976FRW4</accession>
<evidence type="ECO:0000313" key="2">
    <source>
        <dbReference type="EMBL" id="SOY76155.1"/>
    </source>
</evidence>
<dbReference type="EMBL" id="OFSN01000027">
    <property type="protein sequence ID" value="SOY76155.1"/>
    <property type="molecule type" value="Genomic_DNA"/>
</dbReference>
<sequence length="28" mass="2855">MGEHGAGLVSMTPLEQGGLARREESNAG</sequence>
<evidence type="ECO:0000256" key="1">
    <source>
        <dbReference type="SAM" id="MobiDB-lite"/>
    </source>
</evidence>
<comment type="caution">
    <text evidence="2">The sequence shown here is derived from an EMBL/GenBank/DDBJ whole genome shotgun (WGS) entry which is preliminary data.</text>
</comment>
<gene>
    <name evidence="2" type="ORF">CBM2586_B90111</name>
</gene>
<evidence type="ECO:0000313" key="3">
    <source>
        <dbReference type="Proteomes" id="UP000257016"/>
    </source>
</evidence>
<dbReference type="Proteomes" id="UP000257016">
    <property type="component" value="Unassembled WGS sequence"/>
</dbReference>